<dbReference type="Gene3D" id="2.40.70.10">
    <property type="entry name" value="Acid Proteases"/>
    <property type="match status" value="1"/>
</dbReference>
<evidence type="ECO:0000313" key="4">
    <source>
        <dbReference type="Proteomes" id="UP001566132"/>
    </source>
</evidence>
<dbReference type="PANTHER" id="PTHR33194">
    <property type="entry name" value="ZINC KNUCKLE DOMAINCONTAINING PROTEIN"/>
    <property type="match status" value="1"/>
</dbReference>
<dbReference type="PANTHER" id="PTHR33194:SF4">
    <property type="entry name" value="CCHC-TYPE DOMAIN-CONTAINING PROTEIN"/>
    <property type="match status" value="1"/>
</dbReference>
<dbReference type="InterPro" id="IPR001995">
    <property type="entry name" value="Peptidase_A2_cat"/>
</dbReference>
<sequence length="462" mass="52353">MASANTTVGDALRQVIDPAAPKFVQPPIFRPASDSPSSFLLGYERAAIGNGWSDNYKILYLGQFLEEPAHKLYQKYLANDENSGNNWETINKDLKAKFMEGQQQELISNSFYHKKQGYAEDIKHYYYELQGLADEVNLNMPFADFLAQFEKGLHPKFRQIYYILKDNDTNHEILKNIVQKLQRSQESPLPKRLRTTSISSPQEVVLQTSGSNILSIKGIINDKYIDIVLDTGAGRSIIRKNIATKIDKIHSNIDIIGAGGIRIPIIGKNIGKIELGNVKIYTPLLIANHLSRPVILGNDFLQRTGAIINYRDNTISLEFGGNRIQLKFTDTSSTSPLGTISPDTTHQQEIVKKSQKTPDESIFNINMKKPNTEGHDSRIKIQCPSDYTLQPNRSIEIRFPNIKTSQTKRENLVVHDNTKFLSPRTISLGIPKSKNGTLSMDIRSRKHVKIFKTRERDYNRLP</sequence>
<protein>
    <recommendedName>
        <fullName evidence="2">Peptidase A2 domain-containing protein</fullName>
    </recommendedName>
</protein>
<dbReference type="AlphaFoldDB" id="A0ABD1F9S1"/>
<organism evidence="3 4">
    <name type="scientific">Hypothenemus hampei</name>
    <name type="common">Coffee berry borer</name>
    <dbReference type="NCBI Taxonomy" id="57062"/>
    <lineage>
        <taxon>Eukaryota</taxon>
        <taxon>Metazoa</taxon>
        <taxon>Ecdysozoa</taxon>
        <taxon>Arthropoda</taxon>
        <taxon>Hexapoda</taxon>
        <taxon>Insecta</taxon>
        <taxon>Pterygota</taxon>
        <taxon>Neoptera</taxon>
        <taxon>Endopterygota</taxon>
        <taxon>Coleoptera</taxon>
        <taxon>Polyphaga</taxon>
        <taxon>Cucujiformia</taxon>
        <taxon>Curculionidae</taxon>
        <taxon>Scolytinae</taxon>
        <taxon>Hypothenemus</taxon>
    </lineage>
</organism>
<evidence type="ECO:0000313" key="3">
    <source>
        <dbReference type="EMBL" id="KAL1514358.1"/>
    </source>
</evidence>
<dbReference type="CDD" id="cd00303">
    <property type="entry name" value="retropepsin_like"/>
    <property type="match status" value="1"/>
</dbReference>
<dbReference type="InterPro" id="IPR005162">
    <property type="entry name" value="Retrotrans_gag_dom"/>
</dbReference>
<proteinExistence type="predicted"/>
<dbReference type="Pfam" id="PF03732">
    <property type="entry name" value="Retrotrans_gag"/>
    <property type="match status" value="1"/>
</dbReference>
<keyword evidence="1" id="KW-0378">Hydrolase</keyword>
<name>A0ABD1F9S1_HYPHA</name>
<feature type="domain" description="Peptidase A2" evidence="2">
    <location>
        <begin position="225"/>
        <end position="300"/>
    </location>
</feature>
<evidence type="ECO:0000259" key="2">
    <source>
        <dbReference type="PROSITE" id="PS50175"/>
    </source>
</evidence>
<comment type="caution">
    <text evidence="3">The sequence shown here is derived from an EMBL/GenBank/DDBJ whole genome shotgun (WGS) entry which is preliminary data.</text>
</comment>
<reference evidence="3 4" key="1">
    <citation type="submission" date="2024-05" db="EMBL/GenBank/DDBJ databases">
        <title>Genetic variation in Jamaican populations of the coffee berry borer (Hypothenemus hampei).</title>
        <authorList>
            <person name="Errbii M."/>
            <person name="Myrie A."/>
        </authorList>
    </citation>
    <scope>NUCLEOTIDE SEQUENCE [LARGE SCALE GENOMIC DNA]</scope>
    <source>
        <strain evidence="3">JA-Hopewell-2020-01-JO</strain>
        <tissue evidence="3">Whole body</tissue>
    </source>
</reference>
<accession>A0ABD1F9S1</accession>
<dbReference type="InterPro" id="IPR021109">
    <property type="entry name" value="Peptidase_aspartic_dom_sf"/>
</dbReference>
<dbReference type="Proteomes" id="UP001566132">
    <property type="component" value="Unassembled WGS sequence"/>
</dbReference>
<dbReference type="GO" id="GO:0016787">
    <property type="term" value="F:hydrolase activity"/>
    <property type="evidence" value="ECO:0007669"/>
    <property type="project" value="UniProtKB-KW"/>
</dbReference>
<dbReference type="Pfam" id="PF13975">
    <property type="entry name" value="gag-asp_proteas"/>
    <property type="match status" value="1"/>
</dbReference>
<dbReference type="EMBL" id="JBDJPC010000002">
    <property type="protein sequence ID" value="KAL1514358.1"/>
    <property type="molecule type" value="Genomic_DNA"/>
</dbReference>
<dbReference type="PROSITE" id="PS50175">
    <property type="entry name" value="ASP_PROT_RETROV"/>
    <property type="match status" value="1"/>
</dbReference>
<dbReference type="SUPFAM" id="SSF50630">
    <property type="entry name" value="Acid proteases"/>
    <property type="match status" value="1"/>
</dbReference>
<gene>
    <name evidence="3" type="ORF">ABEB36_003627</name>
</gene>
<evidence type="ECO:0000256" key="1">
    <source>
        <dbReference type="ARBA" id="ARBA00022801"/>
    </source>
</evidence>
<keyword evidence="4" id="KW-1185">Reference proteome</keyword>